<dbReference type="Pfam" id="PF00196">
    <property type="entry name" value="GerE"/>
    <property type="match status" value="1"/>
</dbReference>
<dbReference type="Gene3D" id="3.30.450.80">
    <property type="entry name" value="Transcription factor LuxR-like, autoinducer-binding domain"/>
    <property type="match status" value="1"/>
</dbReference>
<dbReference type="RefSeq" id="WP_092586388.1">
    <property type="nucleotide sequence ID" value="NZ_FMTM01000005.1"/>
</dbReference>
<keyword evidence="1" id="KW-0805">Transcription regulation</keyword>
<keyword evidence="2 5" id="KW-0238">DNA-binding</keyword>
<sequence length="248" mass="28125">MTRRERAARNCAEGNAFPLSTAVRTGELNAELKRRLEDMTKAAGFDYYLLVAFPRADSTTFLENRVISNWPQNLSNLYDEVDLFYCSRLVGALKRTIMPVFCDASPFAGGAANQENRRLTALFQMHGLQNTIGFSLHDADLKQYIFAFSGSRSALSREEEMSLLYAAMEALDRFCRENRIDGRPSEKLTRREIECLRWSAAGKSSEEIAIILDLSPHTVVGYLKGAMRKLDSVNRMQAVARAFRYRLL</sequence>
<dbReference type="PROSITE" id="PS50043">
    <property type="entry name" value="HTH_LUXR_2"/>
    <property type="match status" value="1"/>
</dbReference>
<dbReference type="Gene3D" id="1.10.10.10">
    <property type="entry name" value="Winged helix-like DNA-binding domain superfamily/Winged helix DNA-binding domain"/>
    <property type="match status" value="1"/>
</dbReference>
<dbReference type="InterPro" id="IPR036693">
    <property type="entry name" value="TF_LuxR_autoind-bd_dom_sf"/>
</dbReference>
<dbReference type="InterPro" id="IPR016032">
    <property type="entry name" value="Sig_transdc_resp-reg_C-effctor"/>
</dbReference>
<dbReference type="PANTHER" id="PTHR44688">
    <property type="entry name" value="DNA-BINDING TRANSCRIPTIONAL ACTIVATOR DEVR_DOSR"/>
    <property type="match status" value="1"/>
</dbReference>
<dbReference type="SUPFAM" id="SSF75516">
    <property type="entry name" value="Pheromone-binding domain of LuxR-like quorum-sensing transcription factors"/>
    <property type="match status" value="1"/>
</dbReference>
<feature type="domain" description="HTH luxR-type" evidence="4">
    <location>
        <begin position="181"/>
        <end position="246"/>
    </location>
</feature>
<proteinExistence type="predicted"/>
<dbReference type="PRINTS" id="PR00038">
    <property type="entry name" value="HTHLUXR"/>
</dbReference>
<evidence type="ECO:0000313" key="6">
    <source>
        <dbReference type="Proteomes" id="UP000199542"/>
    </source>
</evidence>
<organism evidence="5 6">
    <name type="scientific">Rhizobium mongolense subsp. loessense</name>
    <dbReference type="NCBI Taxonomy" id="158890"/>
    <lineage>
        <taxon>Bacteria</taxon>
        <taxon>Pseudomonadati</taxon>
        <taxon>Pseudomonadota</taxon>
        <taxon>Alphaproteobacteria</taxon>
        <taxon>Hyphomicrobiales</taxon>
        <taxon>Rhizobiaceae</taxon>
        <taxon>Rhizobium/Agrobacterium group</taxon>
        <taxon>Rhizobium</taxon>
    </lineage>
</organism>
<reference evidence="5 6" key="1">
    <citation type="submission" date="2016-10" db="EMBL/GenBank/DDBJ databases">
        <authorList>
            <person name="de Groot N.N."/>
        </authorList>
    </citation>
    <scope>NUCLEOTIDE SEQUENCE [LARGE SCALE GENOMIC DNA]</scope>
    <source>
        <strain evidence="5 6">CGMCC 1.3401</strain>
    </source>
</reference>
<name>A0A1G4SF88_9HYPH</name>
<keyword evidence="3" id="KW-0804">Transcription</keyword>
<evidence type="ECO:0000256" key="2">
    <source>
        <dbReference type="ARBA" id="ARBA00023125"/>
    </source>
</evidence>
<dbReference type="CDD" id="cd06170">
    <property type="entry name" value="LuxR_C_like"/>
    <property type="match status" value="1"/>
</dbReference>
<dbReference type="Pfam" id="PF03472">
    <property type="entry name" value="Autoind_bind"/>
    <property type="match status" value="1"/>
</dbReference>
<dbReference type="GO" id="GO:0003677">
    <property type="term" value="F:DNA binding"/>
    <property type="evidence" value="ECO:0007669"/>
    <property type="project" value="UniProtKB-KW"/>
</dbReference>
<evidence type="ECO:0000259" key="4">
    <source>
        <dbReference type="PROSITE" id="PS50043"/>
    </source>
</evidence>
<dbReference type="SMART" id="SM00421">
    <property type="entry name" value="HTH_LUXR"/>
    <property type="match status" value="1"/>
</dbReference>
<accession>A0A1G4SF88</accession>
<evidence type="ECO:0000256" key="1">
    <source>
        <dbReference type="ARBA" id="ARBA00023015"/>
    </source>
</evidence>
<dbReference type="EMBL" id="FMTM01000005">
    <property type="protein sequence ID" value="SCW67671.1"/>
    <property type="molecule type" value="Genomic_DNA"/>
</dbReference>
<dbReference type="Proteomes" id="UP000199542">
    <property type="component" value="Unassembled WGS sequence"/>
</dbReference>
<dbReference type="SUPFAM" id="SSF46894">
    <property type="entry name" value="C-terminal effector domain of the bipartite response regulators"/>
    <property type="match status" value="1"/>
</dbReference>
<evidence type="ECO:0000256" key="3">
    <source>
        <dbReference type="ARBA" id="ARBA00023163"/>
    </source>
</evidence>
<dbReference type="PANTHER" id="PTHR44688:SF16">
    <property type="entry name" value="DNA-BINDING TRANSCRIPTIONAL ACTIVATOR DEVR_DOSR"/>
    <property type="match status" value="1"/>
</dbReference>
<dbReference type="InterPro" id="IPR005143">
    <property type="entry name" value="TF_LuxR_autoind-bd_dom"/>
</dbReference>
<protein>
    <submittedName>
        <fullName evidence="5">DNA-binding transcriptional regulator, CsgD family</fullName>
    </submittedName>
</protein>
<dbReference type="AlphaFoldDB" id="A0A1G4SF88"/>
<dbReference type="InterPro" id="IPR000792">
    <property type="entry name" value="Tscrpt_reg_LuxR_C"/>
</dbReference>
<dbReference type="InterPro" id="IPR036388">
    <property type="entry name" value="WH-like_DNA-bd_sf"/>
</dbReference>
<gene>
    <name evidence="5" type="ORF">SAMN02927900_03755</name>
</gene>
<dbReference type="GO" id="GO:0006355">
    <property type="term" value="P:regulation of DNA-templated transcription"/>
    <property type="evidence" value="ECO:0007669"/>
    <property type="project" value="InterPro"/>
</dbReference>
<evidence type="ECO:0000313" key="5">
    <source>
        <dbReference type="EMBL" id="SCW67671.1"/>
    </source>
</evidence>